<evidence type="ECO:0000313" key="1">
    <source>
        <dbReference type="EMBL" id="KAK3259024.1"/>
    </source>
</evidence>
<sequence length="232" mass="25701">MVSVESHIEPDGVGETAKLSLSDEQWQSMVEEWDSWTVTFQGEIFYFYKKATQPLPPEVGGVTTPLSHFPDTSVFCFKVVLPGIGKGSLPTRGTLKITPEELYFHVPLASGRIPDKLEETLPLMAVVGWYVDEAQGGSVTLYVQTNVGCFDLRIKSANASRLGRCVQAFARQLHDSKKTPEASLPTLLDAQPADYKGKYPLKVVNIDTSTLEQYGKCFGSTCYCPIKKDLIW</sequence>
<keyword evidence="2" id="KW-1185">Reference proteome</keyword>
<evidence type="ECO:0000313" key="2">
    <source>
        <dbReference type="Proteomes" id="UP001190700"/>
    </source>
</evidence>
<dbReference type="Proteomes" id="UP001190700">
    <property type="component" value="Unassembled WGS sequence"/>
</dbReference>
<organism evidence="1 2">
    <name type="scientific">Cymbomonas tetramitiformis</name>
    <dbReference type="NCBI Taxonomy" id="36881"/>
    <lineage>
        <taxon>Eukaryota</taxon>
        <taxon>Viridiplantae</taxon>
        <taxon>Chlorophyta</taxon>
        <taxon>Pyramimonadophyceae</taxon>
        <taxon>Pyramimonadales</taxon>
        <taxon>Pyramimonadaceae</taxon>
        <taxon>Cymbomonas</taxon>
    </lineage>
</organism>
<reference evidence="1 2" key="1">
    <citation type="journal article" date="2015" name="Genome Biol. Evol.">
        <title>Comparative Genomics of a Bacterivorous Green Alga Reveals Evolutionary Causalities and Consequences of Phago-Mixotrophic Mode of Nutrition.</title>
        <authorList>
            <person name="Burns J.A."/>
            <person name="Paasch A."/>
            <person name="Narechania A."/>
            <person name="Kim E."/>
        </authorList>
    </citation>
    <scope>NUCLEOTIDE SEQUENCE [LARGE SCALE GENOMIC DNA]</scope>
    <source>
        <strain evidence="1 2">PLY_AMNH</strain>
    </source>
</reference>
<dbReference type="EMBL" id="LGRX02019064">
    <property type="protein sequence ID" value="KAK3259024.1"/>
    <property type="molecule type" value="Genomic_DNA"/>
</dbReference>
<accession>A0AAE0KSP8</accession>
<name>A0AAE0KSP8_9CHLO</name>
<proteinExistence type="predicted"/>
<comment type="caution">
    <text evidence="1">The sequence shown here is derived from an EMBL/GenBank/DDBJ whole genome shotgun (WGS) entry which is preliminary data.</text>
</comment>
<protein>
    <submittedName>
        <fullName evidence="1">Uncharacterized protein</fullName>
    </submittedName>
</protein>
<gene>
    <name evidence="1" type="ORF">CYMTET_31959</name>
</gene>
<dbReference type="AlphaFoldDB" id="A0AAE0KSP8"/>